<dbReference type="FunFam" id="3.40.50.720:FF:000203">
    <property type="entry name" value="D-3-phosphoglycerate dehydrogenase (SerA)"/>
    <property type="match status" value="1"/>
</dbReference>
<evidence type="ECO:0000256" key="4">
    <source>
        <dbReference type="RuleBase" id="RU003719"/>
    </source>
</evidence>
<organism evidence="7 8">
    <name type="scientific">Clostridium acetobutylicum (strain ATCC 824 / DSM 792 / JCM 1419 / IAM 19013 / LMG 5710 / NBRC 13948 / NRRL B-527 / VKM B-1787 / 2291 / W)</name>
    <dbReference type="NCBI Taxonomy" id="272562"/>
    <lineage>
        <taxon>Bacteria</taxon>
        <taxon>Bacillati</taxon>
        <taxon>Bacillota</taxon>
        <taxon>Clostridia</taxon>
        <taxon>Eubacteriales</taxon>
        <taxon>Clostridiaceae</taxon>
        <taxon>Clostridium</taxon>
    </lineage>
</organism>
<dbReference type="eggNOG" id="COG0111">
    <property type="taxonomic scope" value="Bacteria"/>
</dbReference>
<dbReference type="PATRIC" id="fig|272562.8.peg.272"/>
<dbReference type="STRING" id="272562.CA_C0089"/>
<dbReference type="InterPro" id="IPR050418">
    <property type="entry name" value="D-iso_2-hydroxyacid_DH_PdxB"/>
</dbReference>
<dbReference type="PANTHER" id="PTHR43761:SF1">
    <property type="entry name" value="D-ISOMER SPECIFIC 2-HYDROXYACID DEHYDROGENASE CATALYTIC DOMAIN-CONTAINING PROTEIN-RELATED"/>
    <property type="match status" value="1"/>
</dbReference>
<dbReference type="OrthoDB" id="9805416at2"/>
<dbReference type="GO" id="GO:0051287">
    <property type="term" value="F:NAD binding"/>
    <property type="evidence" value="ECO:0007669"/>
    <property type="project" value="InterPro"/>
</dbReference>
<gene>
    <name evidence="7" type="primary">serA</name>
    <name evidence="7" type="ordered locus">CA_C0089</name>
</gene>
<sequence>MRISVIEPLGISEEEIRSIAKTITDRGHEIVIYNEKSTDTNVLKERVKDSEVIVLANMPLKAEVINSDSKLKMMSIAFTGVDHVELSALNNKEVVVSNASGYSTESVTELTFGLVFSVLRNIVPLDKVTREGKTKNGFSQSDLSGKTFGVIGTGLIGASVCRIAKAFGCKVIAYSRSKKEELEVIGVNYVTLDELLAKSDVISVHVPQTQETIGMISKEKIKLMKKTAILINVARGPIVDNEALAEALENGTIAGAGIDVFDKEPPLDLGYRLLKAPNTVVLPHVGFATKEAMVRRAHITFENIVKWLDGTPQNIVKY</sequence>
<comment type="similarity">
    <text evidence="1 4">Belongs to the D-isomer specific 2-hydroxyacid dehydrogenase family.</text>
</comment>
<dbReference type="SUPFAM" id="SSF51735">
    <property type="entry name" value="NAD(P)-binding Rossmann-fold domains"/>
    <property type="match status" value="1"/>
</dbReference>
<dbReference type="KEGG" id="cac:CA_C0089"/>
<dbReference type="InterPro" id="IPR006140">
    <property type="entry name" value="D-isomer_DH_NAD-bd"/>
</dbReference>
<keyword evidence="2 4" id="KW-0560">Oxidoreductase</keyword>
<dbReference type="GeneID" id="44996571"/>
<keyword evidence="3" id="KW-0520">NAD</keyword>
<reference evidence="7 8" key="1">
    <citation type="journal article" date="2001" name="J. Bacteriol.">
        <title>Genome sequence and comparative analysis of the solvent-producing bacterium Clostridium acetobutylicum.</title>
        <authorList>
            <person name="Nolling J."/>
            <person name="Breton G."/>
            <person name="Omelchenko M.V."/>
            <person name="Makarova K.S."/>
            <person name="Zeng Q."/>
            <person name="Gibson R."/>
            <person name="Lee H.M."/>
            <person name="Dubois J."/>
            <person name="Qiu D."/>
            <person name="Hitti J."/>
            <person name="Wolf Y.I."/>
            <person name="Tatusov R.L."/>
            <person name="Sabathe F."/>
            <person name="Doucette-Stamm L."/>
            <person name="Soucaille P."/>
            <person name="Daly M.J."/>
            <person name="Bennett G.N."/>
            <person name="Koonin E.V."/>
            <person name="Smith D.R."/>
        </authorList>
    </citation>
    <scope>NUCLEOTIDE SEQUENCE [LARGE SCALE GENOMIC DNA]</scope>
    <source>
        <strain evidence="8">ATCC 824 / DSM 792 / JCM 1419 / LMG 5710 / VKM B-1787</strain>
    </source>
</reference>
<feature type="domain" description="D-isomer specific 2-hydroxyacid dehydrogenase catalytic" evidence="5">
    <location>
        <begin position="12"/>
        <end position="316"/>
    </location>
</feature>
<keyword evidence="8" id="KW-1185">Reference proteome</keyword>
<evidence type="ECO:0000259" key="6">
    <source>
        <dbReference type="Pfam" id="PF02826"/>
    </source>
</evidence>
<proteinExistence type="inferred from homology"/>
<evidence type="ECO:0000256" key="1">
    <source>
        <dbReference type="ARBA" id="ARBA00005854"/>
    </source>
</evidence>
<evidence type="ECO:0000313" key="7">
    <source>
        <dbReference type="EMBL" id="AAK78074.1"/>
    </source>
</evidence>
<evidence type="ECO:0000313" key="8">
    <source>
        <dbReference type="Proteomes" id="UP000000814"/>
    </source>
</evidence>
<evidence type="ECO:0000256" key="3">
    <source>
        <dbReference type="ARBA" id="ARBA00023027"/>
    </source>
</evidence>
<dbReference type="EMBL" id="AE001437">
    <property type="protein sequence ID" value="AAK78074.1"/>
    <property type="molecule type" value="Genomic_DNA"/>
</dbReference>
<dbReference type="InterPro" id="IPR006139">
    <property type="entry name" value="D-isomer_2_OHA_DH_cat_dom"/>
</dbReference>
<dbReference type="Pfam" id="PF00389">
    <property type="entry name" value="2-Hacid_dh"/>
    <property type="match status" value="1"/>
</dbReference>
<dbReference type="Pfam" id="PF02826">
    <property type="entry name" value="2-Hacid_dh_C"/>
    <property type="match status" value="1"/>
</dbReference>
<dbReference type="InterPro" id="IPR029753">
    <property type="entry name" value="D-isomer_DH_CS"/>
</dbReference>
<dbReference type="PANTHER" id="PTHR43761">
    <property type="entry name" value="D-ISOMER SPECIFIC 2-HYDROXYACID DEHYDROGENASE FAMILY PROTEIN (AFU_ORTHOLOGUE AFUA_1G13630)"/>
    <property type="match status" value="1"/>
</dbReference>
<dbReference type="InterPro" id="IPR036291">
    <property type="entry name" value="NAD(P)-bd_dom_sf"/>
</dbReference>
<dbReference type="SUPFAM" id="SSF52283">
    <property type="entry name" value="Formate/glycerate dehydrogenase catalytic domain-like"/>
    <property type="match status" value="1"/>
</dbReference>
<dbReference type="Gene3D" id="3.40.50.720">
    <property type="entry name" value="NAD(P)-binding Rossmann-like Domain"/>
    <property type="match status" value="2"/>
</dbReference>
<dbReference type="RefSeq" id="WP_010963416.1">
    <property type="nucleotide sequence ID" value="NC_003030.1"/>
</dbReference>
<feature type="domain" description="D-isomer specific 2-hydroxyacid dehydrogenase NAD-binding" evidence="6">
    <location>
        <begin position="112"/>
        <end position="286"/>
    </location>
</feature>
<dbReference type="Proteomes" id="UP000000814">
    <property type="component" value="Chromosome"/>
</dbReference>
<dbReference type="PIR" id="G96910">
    <property type="entry name" value="G96910"/>
</dbReference>
<dbReference type="AlphaFoldDB" id="Q97MV2"/>
<name>Q97MV2_CLOAB</name>
<accession>Q97MV2</accession>
<dbReference type="PROSITE" id="PS00670">
    <property type="entry name" value="D_2_HYDROXYACID_DH_2"/>
    <property type="match status" value="1"/>
</dbReference>
<dbReference type="HOGENOM" id="CLU_019796_1_3_9"/>
<dbReference type="PROSITE" id="PS00671">
    <property type="entry name" value="D_2_HYDROXYACID_DH_3"/>
    <property type="match status" value="1"/>
</dbReference>
<dbReference type="GO" id="GO:0016616">
    <property type="term" value="F:oxidoreductase activity, acting on the CH-OH group of donors, NAD or NADP as acceptor"/>
    <property type="evidence" value="ECO:0007669"/>
    <property type="project" value="InterPro"/>
</dbReference>
<protein>
    <submittedName>
        <fullName evidence="7">D-3 phosphoglycerate dehydrogenase</fullName>
    </submittedName>
</protein>
<dbReference type="CDD" id="cd12161">
    <property type="entry name" value="GDH_like_1"/>
    <property type="match status" value="1"/>
</dbReference>
<evidence type="ECO:0000259" key="5">
    <source>
        <dbReference type="Pfam" id="PF00389"/>
    </source>
</evidence>
<evidence type="ECO:0000256" key="2">
    <source>
        <dbReference type="ARBA" id="ARBA00023002"/>
    </source>
</evidence>